<comment type="caution">
    <text evidence="1">The sequence shown here is derived from an EMBL/GenBank/DDBJ whole genome shotgun (WGS) entry which is preliminary data.</text>
</comment>
<keyword evidence="2" id="KW-1185">Reference proteome</keyword>
<dbReference type="AlphaFoldDB" id="A0A9P5HMX4"/>
<evidence type="ECO:0000313" key="1">
    <source>
        <dbReference type="EMBL" id="KAF7557819.1"/>
    </source>
</evidence>
<accession>A0A9P5HMX4</accession>
<gene>
    <name evidence="1" type="ORF">G7Z17_g480</name>
</gene>
<dbReference type="EMBL" id="JAANBB010000003">
    <property type="protein sequence ID" value="KAF7557819.1"/>
    <property type="molecule type" value="Genomic_DNA"/>
</dbReference>
<organism evidence="1 2">
    <name type="scientific">Cylindrodendrum hubeiense</name>
    <dbReference type="NCBI Taxonomy" id="595255"/>
    <lineage>
        <taxon>Eukaryota</taxon>
        <taxon>Fungi</taxon>
        <taxon>Dikarya</taxon>
        <taxon>Ascomycota</taxon>
        <taxon>Pezizomycotina</taxon>
        <taxon>Sordariomycetes</taxon>
        <taxon>Hypocreomycetidae</taxon>
        <taxon>Hypocreales</taxon>
        <taxon>Nectriaceae</taxon>
        <taxon>Cylindrodendrum</taxon>
    </lineage>
</organism>
<reference evidence="1" key="1">
    <citation type="submission" date="2020-03" db="EMBL/GenBank/DDBJ databases">
        <title>Draft Genome Sequence of Cylindrodendrum hubeiense.</title>
        <authorList>
            <person name="Buettner E."/>
            <person name="Kellner H."/>
        </authorList>
    </citation>
    <scope>NUCLEOTIDE SEQUENCE</scope>
    <source>
        <strain evidence="1">IHI 201604</strain>
    </source>
</reference>
<evidence type="ECO:0000313" key="2">
    <source>
        <dbReference type="Proteomes" id="UP000722485"/>
    </source>
</evidence>
<sequence>MMGGIWDHASKMYVKLLLFDSHGADFAQILDPKVTVNVNPSLKATLWSMVDYGAMCTSSGTIELIPTGDFLSDSSPLPPSLDFDLEFGATNGDQPLTGGRGSTGSEFSMSTVQAMMQ</sequence>
<protein>
    <submittedName>
        <fullName evidence="1">Uncharacterized protein</fullName>
    </submittedName>
</protein>
<name>A0A9P5HMX4_9HYPO</name>
<proteinExistence type="predicted"/>
<dbReference type="Proteomes" id="UP000722485">
    <property type="component" value="Unassembled WGS sequence"/>
</dbReference>